<dbReference type="Proteomes" id="UP000050786">
    <property type="component" value="Unassembled WGS sequence"/>
</dbReference>
<sequence>MCRSILMLLMTIGILGGPASSQPLYEESKAFNPSSETAMAITGPVILSTKRMVFETGKFLDLEVHDPKSSGNWGASQEVPVAQVFRVSGEAGPLRQGNTLCGDQPVTYMAAWSEESSGFTYLGVAMFTGMEPPEGVADQAMCAAYFFSMDVAE</sequence>
<evidence type="ECO:0000313" key="3">
    <source>
        <dbReference type="Proteomes" id="UP000050786"/>
    </source>
</evidence>
<keyword evidence="1" id="KW-0732">Signal</keyword>
<dbReference type="RefSeq" id="WP_145975740.1">
    <property type="nucleotide sequence ID" value="NZ_CYPS01000003.1"/>
</dbReference>
<organism evidence="2 3">
    <name type="scientific">Ruegeria atlantica</name>
    <dbReference type="NCBI Taxonomy" id="81569"/>
    <lineage>
        <taxon>Bacteria</taxon>
        <taxon>Pseudomonadati</taxon>
        <taxon>Pseudomonadota</taxon>
        <taxon>Alphaproteobacteria</taxon>
        <taxon>Rhodobacterales</taxon>
        <taxon>Roseobacteraceae</taxon>
        <taxon>Ruegeria</taxon>
    </lineage>
</organism>
<feature type="signal peptide" evidence="1">
    <location>
        <begin position="1"/>
        <end position="21"/>
    </location>
</feature>
<evidence type="ECO:0008006" key="4">
    <source>
        <dbReference type="Google" id="ProtNLM"/>
    </source>
</evidence>
<accession>A0A0P1E2Y5</accession>
<protein>
    <recommendedName>
        <fullName evidence="4">Secreted protein</fullName>
    </recommendedName>
</protein>
<proteinExistence type="predicted"/>
<feature type="chain" id="PRO_5006061148" description="Secreted protein" evidence="1">
    <location>
        <begin position="22"/>
        <end position="153"/>
    </location>
</feature>
<dbReference type="AlphaFoldDB" id="A0A0P1E2Y5"/>
<name>A0A0P1E2Y5_9RHOB</name>
<dbReference type="EMBL" id="CYPS01000003">
    <property type="protein sequence ID" value="CUH41168.1"/>
    <property type="molecule type" value="Genomic_DNA"/>
</dbReference>
<evidence type="ECO:0000256" key="1">
    <source>
        <dbReference type="SAM" id="SignalP"/>
    </source>
</evidence>
<keyword evidence="3" id="KW-1185">Reference proteome</keyword>
<evidence type="ECO:0000313" key="2">
    <source>
        <dbReference type="EMBL" id="CUH41168.1"/>
    </source>
</evidence>
<gene>
    <name evidence="2" type="ORF">RUM4293_00032</name>
</gene>
<reference evidence="3" key="1">
    <citation type="submission" date="2015-09" db="EMBL/GenBank/DDBJ databases">
        <authorList>
            <person name="Rodrigo-Torres L."/>
            <person name="Arahal D.R."/>
        </authorList>
    </citation>
    <scope>NUCLEOTIDE SEQUENCE [LARGE SCALE GENOMIC DNA]</scope>
    <source>
        <strain evidence="3">CECT 4293</strain>
    </source>
</reference>